<dbReference type="RefSeq" id="WP_123228424.1">
    <property type="nucleotide sequence ID" value="NZ_RJSE01000007.1"/>
</dbReference>
<dbReference type="Proteomes" id="UP000267128">
    <property type="component" value="Unassembled WGS sequence"/>
</dbReference>
<dbReference type="OrthoDB" id="5187293at2"/>
<feature type="transmembrane region" description="Helical" evidence="1">
    <location>
        <begin position="261"/>
        <end position="282"/>
    </location>
</feature>
<feature type="transmembrane region" description="Helical" evidence="1">
    <location>
        <begin position="234"/>
        <end position="255"/>
    </location>
</feature>
<keyword evidence="1 2" id="KW-0812">Transmembrane</keyword>
<feature type="transmembrane region" description="Helical" evidence="1">
    <location>
        <begin position="15"/>
        <end position="47"/>
    </location>
</feature>
<feature type="transmembrane region" description="Helical" evidence="1">
    <location>
        <begin position="303"/>
        <end position="321"/>
    </location>
</feature>
<accession>A0A3N0CI66</accession>
<evidence type="ECO:0000256" key="1">
    <source>
        <dbReference type="SAM" id="Phobius"/>
    </source>
</evidence>
<organism evidence="2 3">
    <name type="scientific">Nocardioides marmoriginsengisoli</name>
    <dbReference type="NCBI Taxonomy" id="661483"/>
    <lineage>
        <taxon>Bacteria</taxon>
        <taxon>Bacillati</taxon>
        <taxon>Actinomycetota</taxon>
        <taxon>Actinomycetes</taxon>
        <taxon>Propionibacteriales</taxon>
        <taxon>Nocardioidaceae</taxon>
        <taxon>Nocardioides</taxon>
    </lineage>
</organism>
<reference evidence="2 3" key="1">
    <citation type="submission" date="2018-11" db="EMBL/GenBank/DDBJ databases">
        <authorList>
            <person name="Li F."/>
        </authorList>
    </citation>
    <scope>NUCLEOTIDE SEQUENCE [LARGE SCALE GENOMIC DNA]</scope>
    <source>
        <strain evidence="2 3">Gsoil 097</strain>
    </source>
</reference>
<proteinExistence type="predicted"/>
<dbReference type="AlphaFoldDB" id="A0A3N0CI66"/>
<dbReference type="PANTHER" id="PTHR33514">
    <property type="entry name" value="PROTEIN ABCI12, CHLOROPLASTIC"/>
    <property type="match status" value="1"/>
</dbReference>
<feature type="transmembrane region" description="Helical" evidence="1">
    <location>
        <begin position="115"/>
        <end position="139"/>
    </location>
</feature>
<dbReference type="GO" id="GO:0005886">
    <property type="term" value="C:plasma membrane"/>
    <property type="evidence" value="ECO:0007669"/>
    <property type="project" value="TreeGrafter"/>
</dbReference>
<dbReference type="PANTHER" id="PTHR33514:SF15">
    <property type="entry name" value="COBALT TRANSPORT PROTEIN"/>
    <property type="match status" value="1"/>
</dbReference>
<gene>
    <name evidence="2" type="ORF">EFK50_15595</name>
</gene>
<evidence type="ECO:0000313" key="3">
    <source>
        <dbReference type="Proteomes" id="UP000267128"/>
    </source>
</evidence>
<keyword evidence="1" id="KW-1133">Transmembrane helix</keyword>
<evidence type="ECO:0000313" key="2">
    <source>
        <dbReference type="EMBL" id="RNL63132.1"/>
    </source>
</evidence>
<name>A0A3N0CI66_9ACTN</name>
<protein>
    <submittedName>
        <fullName evidence="2">Energy-coupling factor transporter transmembrane protein EcfT</fullName>
    </submittedName>
</protein>
<keyword evidence="3" id="KW-1185">Reference proteome</keyword>
<feature type="transmembrane region" description="Helical" evidence="1">
    <location>
        <begin position="333"/>
        <end position="355"/>
    </location>
</feature>
<feature type="transmembrane region" description="Helical" evidence="1">
    <location>
        <begin position="59"/>
        <end position="79"/>
    </location>
</feature>
<keyword evidence="1" id="KW-0472">Membrane</keyword>
<dbReference type="EMBL" id="RJSE01000007">
    <property type="protein sequence ID" value="RNL63132.1"/>
    <property type="molecule type" value="Genomic_DNA"/>
</dbReference>
<sequence>MTAGRLPRSLHPLAWWGWAIGLAVAASLTTNPLLLALILAVVWLVVVARRSDSPWARAFRLYVILGIVIVVVRIFWHVLVGLKFGTIKVLPLPEVALPSWADGINLFGTIYLEGWIGAALQGAKLGILVIAIGGANALANPKRLLRSMPHALHEVGTAVVVSVSVAPQLAESVQRVLRARLLRGQSGRGLRAVPQVALPVLQDTLDRSLMLASAMESRGYGSRREASSGAAGRLAIGGSTLIGLLAIAFGMYGVLDPTRTPGWSGVPVLVLGMLLAFGGMALGGREIRVTRYRRDPWRWAETVTVLAGVAAATGAVLSQQATPALMVMPLQPLAAPGLPILATVGVLVAALPAFVTPPTPKVRAR</sequence>
<comment type="caution">
    <text evidence="2">The sequence shown here is derived from an EMBL/GenBank/DDBJ whole genome shotgun (WGS) entry which is preliminary data.</text>
</comment>